<feature type="transmembrane region" description="Helical" evidence="1">
    <location>
        <begin position="137"/>
        <end position="162"/>
    </location>
</feature>
<evidence type="ECO:0000313" key="3">
    <source>
        <dbReference type="EMBL" id="PRT55853.1"/>
    </source>
</evidence>
<reference evidence="3 4" key="1">
    <citation type="submission" date="2017-04" db="EMBL/GenBank/DDBJ databases">
        <title>Genome sequencing of [Candida] sorbophila.</title>
        <authorList>
            <person name="Ahn J.O."/>
        </authorList>
    </citation>
    <scope>NUCLEOTIDE SEQUENCE [LARGE SCALE GENOMIC DNA]</scope>
    <source>
        <strain evidence="3 4">DS02</strain>
    </source>
</reference>
<dbReference type="InterPro" id="IPR058581">
    <property type="entry name" value="TM_HPP"/>
</dbReference>
<keyword evidence="1" id="KW-0812">Transmembrane</keyword>
<dbReference type="PANTHER" id="PTHR33741:SF5">
    <property type="entry name" value="TRANSMEMBRANE PROTEIN DDB_G0269096-RELATED"/>
    <property type="match status" value="1"/>
</dbReference>
<dbReference type="Proteomes" id="UP000238350">
    <property type="component" value="Unassembled WGS sequence"/>
</dbReference>
<dbReference type="InterPro" id="IPR007065">
    <property type="entry name" value="HPP"/>
</dbReference>
<keyword evidence="1" id="KW-1133">Transmembrane helix</keyword>
<dbReference type="AlphaFoldDB" id="A0A2T0FLI3"/>
<organism evidence="3 4">
    <name type="scientific">Wickerhamiella sorbophila</name>
    <dbReference type="NCBI Taxonomy" id="45607"/>
    <lineage>
        <taxon>Eukaryota</taxon>
        <taxon>Fungi</taxon>
        <taxon>Dikarya</taxon>
        <taxon>Ascomycota</taxon>
        <taxon>Saccharomycotina</taxon>
        <taxon>Dipodascomycetes</taxon>
        <taxon>Dipodascales</taxon>
        <taxon>Trichomonascaceae</taxon>
        <taxon>Wickerhamiella</taxon>
    </lineage>
</organism>
<evidence type="ECO:0000313" key="4">
    <source>
        <dbReference type="Proteomes" id="UP000238350"/>
    </source>
</evidence>
<protein>
    <recommendedName>
        <fullName evidence="2">HPP transmembrane region domain-containing protein</fullName>
    </recommendedName>
</protein>
<feature type="transmembrane region" description="Helical" evidence="1">
    <location>
        <begin position="48"/>
        <end position="72"/>
    </location>
</feature>
<feature type="transmembrane region" description="Helical" evidence="1">
    <location>
        <begin position="109"/>
        <end position="128"/>
    </location>
</feature>
<proteinExistence type="predicted"/>
<evidence type="ECO:0000256" key="1">
    <source>
        <dbReference type="SAM" id="Phobius"/>
    </source>
</evidence>
<keyword evidence="1" id="KW-0472">Membrane</keyword>
<dbReference type="RefSeq" id="XP_024665798.1">
    <property type="nucleotide sequence ID" value="XM_024810030.1"/>
</dbReference>
<dbReference type="PANTHER" id="PTHR33741">
    <property type="entry name" value="TRANSMEMBRANE PROTEIN DDB_G0269096-RELATED"/>
    <property type="match status" value="1"/>
</dbReference>
<name>A0A2T0FLI3_9ASCO</name>
<keyword evidence="4" id="KW-1185">Reference proteome</keyword>
<dbReference type="Pfam" id="PF04982">
    <property type="entry name" value="TM_HPP"/>
    <property type="match status" value="1"/>
</dbReference>
<accession>A0A2T0FLI3</accession>
<dbReference type="STRING" id="45607.A0A2T0FLI3"/>
<sequence>MSGYIAKIGILKRKIEREDKQDTYMSRLPRWIGHFLGHREEPWKNPPLWIHSISVLLVTFAAMICHEAMFIYGPVLKNWHSPPLLPSFAAAAILLYNVTTVPLAQPRNFLLGTILCSIIGVAICKFFMVHHNQEDHLWIAGALAVAVASMVMDITGTVHPPAGAAAILPCMDDSVRQLGWKYLAAVSFTLLLFMGIALLLNNIVLRYPSYWWKPKPQRLIAVPPKEEEKQVDPFQIVIRPDRIDFPTEIEFDEFELTYLDTMQNKLAEMMEEKLSIRTARTRSFP</sequence>
<dbReference type="GeneID" id="36517221"/>
<gene>
    <name evidence="3" type="ORF">B9G98_03473</name>
</gene>
<comment type="caution">
    <text evidence="3">The sequence shown here is derived from an EMBL/GenBank/DDBJ whole genome shotgun (WGS) entry which is preliminary data.</text>
</comment>
<feature type="transmembrane region" description="Helical" evidence="1">
    <location>
        <begin position="182"/>
        <end position="205"/>
    </location>
</feature>
<feature type="domain" description="HPP transmembrane region" evidence="2">
    <location>
        <begin position="55"/>
        <end position="207"/>
    </location>
</feature>
<evidence type="ECO:0000259" key="2">
    <source>
        <dbReference type="Pfam" id="PF04982"/>
    </source>
</evidence>
<dbReference type="OrthoDB" id="2016548at2759"/>
<dbReference type="EMBL" id="NDIQ01000022">
    <property type="protein sequence ID" value="PRT55853.1"/>
    <property type="molecule type" value="Genomic_DNA"/>
</dbReference>